<dbReference type="SUPFAM" id="SSF52540">
    <property type="entry name" value="P-loop containing nucleoside triphosphate hydrolases"/>
    <property type="match status" value="1"/>
</dbReference>
<dbReference type="InterPro" id="IPR027417">
    <property type="entry name" value="P-loop_NTPase"/>
</dbReference>
<dbReference type="GO" id="GO:0005524">
    <property type="term" value="F:ATP binding"/>
    <property type="evidence" value="ECO:0007669"/>
    <property type="project" value="InterPro"/>
</dbReference>
<feature type="domain" description="SNF2 N-terminal" evidence="2">
    <location>
        <begin position="186"/>
        <end position="233"/>
    </location>
</feature>
<name>A0A1S0TS83_LOALO</name>
<dbReference type="RefSeq" id="XP_003144927.1">
    <property type="nucleotide sequence ID" value="XM_003144879.1"/>
</dbReference>
<dbReference type="GO" id="GO:0015616">
    <property type="term" value="F:DNA translocase activity"/>
    <property type="evidence" value="ECO:0007669"/>
    <property type="project" value="TreeGrafter"/>
</dbReference>
<dbReference type="PANTHER" id="PTHR45629">
    <property type="entry name" value="SNF2/RAD54 FAMILY MEMBER"/>
    <property type="match status" value="1"/>
</dbReference>
<dbReference type="Gene3D" id="3.40.50.10810">
    <property type="entry name" value="Tandem AAA-ATPase domain"/>
    <property type="match status" value="1"/>
</dbReference>
<dbReference type="InterPro" id="IPR000330">
    <property type="entry name" value="SNF2_N"/>
</dbReference>
<dbReference type="EMBL" id="JH712487">
    <property type="protein sequence ID" value="EFO19144.1"/>
    <property type="molecule type" value="Genomic_DNA"/>
</dbReference>
<dbReference type="GO" id="GO:0000724">
    <property type="term" value="P:double-strand break repair via homologous recombination"/>
    <property type="evidence" value="ECO:0007669"/>
    <property type="project" value="TreeGrafter"/>
</dbReference>
<dbReference type="OMA" id="APMVINE"/>
<dbReference type="GO" id="GO:0007131">
    <property type="term" value="P:reciprocal meiotic recombination"/>
    <property type="evidence" value="ECO:0007669"/>
    <property type="project" value="TreeGrafter"/>
</dbReference>
<dbReference type="GeneID" id="9946786"/>
<dbReference type="AlphaFoldDB" id="A0A1S0TS83"/>
<dbReference type="OrthoDB" id="448448at2759"/>
<evidence type="ECO:0000313" key="3">
    <source>
        <dbReference type="EMBL" id="EFO19144.1"/>
    </source>
</evidence>
<evidence type="ECO:0000259" key="2">
    <source>
        <dbReference type="Pfam" id="PF00176"/>
    </source>
</evidence>
<sequence length="250" mass="28199">MIRCSSHCEYNTPDDDDDTITSQDEGMYYCYEVLYGKISSRMHKRWQNDGLLYCQKRSVILQTEYGEEVARASGYSVKQLSELKRGSRLKVNNYELEVQAELNSRKPAVRGIKNTENQPTAEVENSAVDDENPKKGRGNTGQNFISPLFGRDDPLDFVLDETNDDDNGSVRRIAVDMRIASCLRPHQKDGISFIYKCLKGSHGGAILADEMGLGKSVQTISLITALIKKRLNQKTSNSEMYHRSTDIIAE</sequence>
<dbReference type="InterPro" id="IPR038718">
    <property type="entry name" value="SNF2-like_sf"/>
</dbReference>
<organism evidence="3">
    <name type="scientific">Loa loa</name>
    <name type="common">Eye worm</name>
    <name type="synonym">Filaria loa</name>
    <dbReference type="NCBI Taxonomy" id="7209"/>
    <lineage>
        <taxon>Eukaryota</taxon>
        <taxon>Metazoa</taxon>
        <taxon>Ecdysozoa</taxon>
        <taxon>Nematoda</taxon>
        <taxon>Chromadorea</taxon>
        <taxon>Rhabditida</taxon>
        <taxon>Spirurina</taxon>
        <taxon>Spiruromorpha</taxon>
        <taxon>Filarioidea</taxon>
        <taxon>Onchocercidae</taxon>
        <taxon>Loa</taxon>
    </lineage>
</organism>
<accession>A0A1S0TS83</accession>
<dbReference type="InterPro" id="IPR050496">
    <property type="entry name" value="SNF2_RAD54_helicase_repair"/>
</dbReference>
<reference evidence="3" key="1">
    <citation type="submission" date="2012-04" db="EMBL/GenBank/DDBJ databases">
        <title>The Genome Sequence of Loa loa.</title>
        <authorList>
            <consortium name="The Broad Institute Genome Sequencing Platform"/>
            <consortium name="Broad Institute Genome Sequencing Center for Infectious Disease"/>
            <person name="Nutman T.B."/>
            <person name="Fink D.L."/>
            <person name="Russ C."/>
            <person name="Young S."/>
            <person name="Zeng Q."/>
            <person name="Gargeya S."/>
            <person name="Alvarado L."/>
            <person name="Berlin A."/>
            <person name="Chapman S.B."/>
            <person name="Chen Z."/>
            <person name="Freedman E."/>
            <person name="Gellesch M."/>
            <person name="Goldberg J."/>
            <person name="Griggs A."/>
            <person name="Gujja S."/>
            <person name="Heilman E.R."/>
            <person name="Heiman D."/>
            <person name="Howarth C."/>
            <person name="Mehta T."/>
            <person name="Neiman D."/>
            <person name="Pearson M."/>
            <person name="Roberts A."/>
            <person name="Saif S."/>
            <person name="Shea T."/>
            <person name="Shenoy N."/>
            <person name="Sisk P."/>
            <person name="Stolte C."/>
            <person name="Sykes S."/>
            <person name="White J."/>
            <person name="Yandava C."/>
            <person name="Haas B."/>
            <person name="Henn M.R."/>
            <person name="Nusbaum C."/>
            <person name="Birren B."/>
        </authorList>
    </citation>
    <scope>NUCLEOTIDE SEQUENCE [LARGE SCALE GENOMIC DNA]</scope>
</reference>
<dbReference type="CTD" id="9946786"/>
<dbReference type="GO" id="GO:0005634">
    <property type="term" value="C:nucleus"/>
    <property type="evidence" value="ECO:0007669"/>
    <property type="project" value="TreeGrafter"/>
</dbReference>
<proteinExistence type="predicted"/>
<dbReference type="Pfam" id="PF00176">
    <property type="entry name" value="SNF2-rel_dom"/>
    <property type="match status" value="1"/>
</dbReference>
<evidence type="ECO:0000256" key="1">
    <source>
        <dbReference type="SAM" id="MobiDB-lite"/>
    </source>
</evidence>
<dbReference type="InParanoid" id="A0A1S0TS83"/>
<protein>
    <recommendedName>
        <fullName evidence="2">SNF2 N-terminal domain-containing protein</fullName>
    </recommendedName>
</protein>
<dbReference type="PANTHER" id="PTHR45629:SF7">
    <property type="entry name" value="DNA EXCISION REPAIR PROTEIN ERCC-6-RELATED"/>
    <property type="match status" value="1"/>
</dbReference>
<dbReference type="KEGG" id="loa:LOAG_09351"/>
<feature type="region of interest" description="Disordered" evidence="1">
    <location>
        <begin position="113"/>
        <end position="145"/>
    </location>
</feature>
<gene>
    <name evidence="3" type="ORF">LOAG_09351</name>
</gene>